<keyword evidence="1" id="KW-1133">Transmembrane helix</keyword>
<dbReference type="EMBL" id="CP071839">
    <property type="protein sequence ID" value="QTD95903.1"/>
    <property type="molecule type" value="Genomic_DNA"/>
</dbReference>
<protein>
    <recommendedName>
        <fullName evidence="4">DUF4267 domain-containing protein</fullName>
    </recommendedName>
</protein>
<reference evidence="2 3" key="1">
    <citation type="submission" date="2021-03" db="EMBL/GenBank/DDBJ databases">
        <title>Complete genome sequence of Streptomyces cyanogenus S136, producer of anticancer angucycline landomycin A.</title>
        <authorList>
            <person name="Hrab P."/>
            <person name="Ruckert C."/>
            <person name="Busche T."/>
            <person name="Ostash I."/>
            <person name="Kalinowski J."/>
            <person name="Fedorenko V."/>
            <person name="Yushchuk O."/>
            <person name="Ostash B."/>
        </authorList>
    </citation>
    <scope>NUCLEOTIDE SEQUENCE [LARGE SCALE GENOMIC DNA]</scope>
    <source>
        <strain evidence="2 3">S136</strain>
    </source>
</reference>
<keyword evidence="1" id="KW-0812">Transmembrane</keyword>
<keyword evidence="1" id="KW-0472">Membrane</keyword>
<gene>
    <name evidence="2" type="ORF">S1361_01030</name>
</gene>
<dbReference type="RefSeq" id="WP_208029969.1">
    <property type="nucleotide sequence ID" value="NZ_CP071839.1"/>
</dbReference>
<feature type="transmembrane region" description="Helical" evidence="1">
    <location>
        <begin position="102"/>
        <end position="120"/>
    </location>
</feature>
<evidence type="ECO:0000313" key="2">
    <source>
        <dbReference type="EMBL" id="QTD95903.1"/>
    </source>
</evidence>
<proteinExistence type="predicted"/>
<organism evidence="2 3">
    <name type="scientific">Streptomyces cyanogenus</name>
    <dbReference type="NCBI Taxonomy" id="80860"/>
    <lineage>
        <taxon>Bacteria</taxon>
        <taxon>Bacillati</taxon>
        <taxon>Actinomycetota</taxon>
        <taxon>Actinomycetes</taxon>
        <taxon>Kitasatosporales</taxon>
        <taxon>Streptomycetaceae</taxon>
        <taxon>Streptomyces</taxon>
    </lineage>
</organism>
<dbReference type="Proteomes" id="UP000663908">
    <property type="component" value="Chromosome"/>
</dbReference>
<accession>A0ABX7TJE2</accession>
<sequence length="123" mass="12373">MNSSTFQAILIAANGLASLTSAGFCIAGMIRPDLALPNGMAVNGGTHLYANAYGARAIPLAAVTLALFAVGDASTAAPVLAVAGLAQIGDSAIGVQQRNKGMAICAGLLGVLHLASAWWFHMH</sequence>
<evidence type="ECO:0000256" key="1">
    <source>
        <dbReference type="SAM" id="Phobius"/>
    </source>
</evidence>
<keyword evidence="3" id="KW-1185">Reference proteome</keyword>
<evidence type="ECO:0000313" key="3">
    <source>
        <dbReference type="Proteomes" id="UP000663908"/>
    </source>
</evidence>
<feature type="transmembrane region" description="Helical" evidence="1">
    <location>
        <begin position="48"/>
        <end position="70"/>
    </location>
</feature>
<feature type="transmembrane region" description="Helical" evidence="1">
    <location>
        <begin position="6"/>
        <end position="27"/>
    </location>
</feature>
<evidence type="ECO:0008006" key="4">
    <source>
        <dbReference type="Google" id="ProtNLM"/>
    </source>
</evidence>
<name>A0ABX7TJE2_STRCY</name>